<dbReference type="PaxDb" id="65489-OBART08G20020.1"/>
<accession>A0A0D3H206</accession>
<dbReference type="AlphaFoldDB" id="A0A0D3H206"/>
<sequence>MNIGIRVVRLRSEAVMELRPCGDTIEKYWTRVFALAWPWRSRQRMLHILGRHNRLKKLQFVSLFVLARSVREVVETKAGDLRSLLCEGCTTAKSLSDDGITSIFSGVHGFGFSPWYTFTIALVEVTSTQ</sequence>
<reference evidence="1" key="1">
    <citation type="journal article" date="2009" name="Rice">
        <title>De Novo Next Generation Sequencing of Plant Genomes.</title>
        <authorList>
            <person name="Rounsley S."/>
            <person name="Marri P.R."/>
            <person name="Yu Y."/>
            <person name="He R."/>
            <person name="Sisneros N."/>
            <person name="Goicoechea J.L."/>
            <person name="Lee S.J."/>
            <person name="Angelova A."/>
            <person name="Kudrna D."/>
            <person name="Luo M."/>
            <person name="Affourtit J."/>
            <person name="Desany B."/>
            <person name="Knight J."/>
            <person name="Niazi F."/>
            <person name="Egholm M."/>
            <person name="Wing R.A."/>
        </authorList>
    </citation>
    <scope>NUCLEOTIDE SEQUENCE [LARGE SCALE GENOMIC DNA]</scope>
    <source>
        <strain evidence="1">cv. IRGC 105608</strain>
    </source>
</reference>
<reference evidence="1" key="2">
    <citation type="submission" date="2015-03" db="UniProtKB">
        <authorList>
            <consortium name="EnsemblPlants"/>
        </authorList>
    </citation>
    <scope>IDENTIFICATION</scope>
</reference>
<name>A0A0D3H206_9ORYZ</name>
<evidence type="ECO:0000313" key="1">
    <source>
        <dbReference type="EnsemblPlants" id="OBART08G20020.1"/>
    </source>
</evidence>
<organism evidence="1">
    <name type="scientific">Oryza barthii</name>
    <dbReference type="NCBI Taxonomy" id="65489"/>
    <lineage>
        <taxon>Eukaryota</taxon>
        <taxon>Viridiplantae</taxon>
        <taxon>Streptophyta</taxon>
        <taxon>Embryophyta</taxon>
        <taxon>Tracheophyta</taxon>
        <taxon>Spermatophyta</taxon>
        <taxon>Magnoliopsida</taxon>
        <taxon>Liliopsida</taxon>
        <taxon>Poales</taxon>
        <taxon>Poaceae</taxon>
        <taxon>BOP clade</taxon>
        <taxon>Oryzoideae</taxon>
        <taxon>Oryzeae</taxon>
        <taxon>Oryzinae</taxon>
        <taxon>Oryza</taxon>
    </lineage>
</organism>
<protein>
    <submittedName>
        <fullName evidence="1">Uncharacterized protein</fullName>
    </submittedName>
</protein>
<evidence type="ECO:0000313" key="2">
    <source>
        <dbReference type="Proteomes" id="UP000026960"/>
    </source>
</evidence>
<dbReference type="Proteomes" id="UP000026960">
    <property type="component" value="Chromosome 8"/>
</dbReference>
<dbReference type="HOGENOM" id="CLU_1952102_0_0_1"/>
<proteinExistence type="predicted"/>
<dbReference type="EnsemblPlants" id="OBART08G20020.1">
    <property type="protein sequence ID" value="OBART08G20020.1"/>
    <property type="gene ID" value="OBART08G20020"/>
</dbReference>
<dbReference type="Gramene" id="OBART08G20020.1">
    <property type="protein sequence ID" value="OBART08G20020.1"/>
    <property type="gene ID" value="OBART08G20020"/>
</dbReference>
<keyword evidence="2" id="KW-1185">Reference proteome</keyword>